<accession>X5M9A6</accession>
<name>X5M9A6_9HYPH</name>
<evidence type="ECO:0000313" key="2">
    <source>
        <dbReference type="EMBL" id="CDO60073.1"/>
    </source>
</evidence>
<dbReference type="STRING" id="1458461.BN1012_Phect1860"/>
<dbReference type="Gene3D" id="3.40.50.300">
    <property type="entry name" value="P-loop containing nucleotide triphosphate hydrolases"/>
    <property type="match status" value="1"/>
</dbReference>
<organism evidence="2 3">
    <name type="scientific">Candidatus Phaeomarinibacter ectocarpi</name>
    <dbReference type="NCBI Taxonomy" id="1458461"/>
    <lineage>
        <taxon>Bacteria</taxon>
        <taxon>Pseudomonadati</taxon>
        <taxon>Pseudomonadota</taxon>
        <taxon>Alphaproteobacteria</taxon>
        <taxon>Hyphomicrobiales</taxon>
        <taxon>Parvibaculaceae</taxon>
        <taxon>Candidatus Phaeomarinibacter</taxon>
    </lineage>
</organism>
<dbReference type="OrthoDB" id="8326226at2"/>
<feature type="domain" description="HPr kinase/phosphorylase C-terminal" evidence="1">
    <location>
        <begin position="4"/>
        <end position="79"/>
    </location>
</feature>
<keyword evidence="2" id="KW-0808">Transferase</keyword>
<keyword evidence="2" id="KW-0418">Kinase</keyword>
<dbReference type="InterPro" id="IPR027417">
    <property type="entry name" value="P-loop_NTPase"/>
</dbReference>
<dbReference type="AlphaFoldDB" id="X5M9A6"/>
<dbReference type="GO" id="GO:0005524">
    <property type="term" value="F:ATP binding"/>
    <property type="evidence" value="ECO:0007669"/>
    <property type="project" value="InterPro"/>
</dbReference>
<evidence type="ECO:0000259" key="1">
    <source>
        <dbReference type="Pfam" id="PF07475"/>
    </source>
</evidence>
<gene>
    <name evidence="2" type="ORF">BN1012_Phect1860</name>
</gene>
<dbReference type="HOGENOM" id="CLU_052030_2_2_5"/>
<dbReference type="PATRIC" id="fig|1458461.3.peg.1864"/>
<dbReference type="GO" id="GO:0000155">
    <property type="term" value="F:phosphorelay sensor kinase activity"/>
    <property type="evidence" value="ECO:0007669"/>
    <property type="project" value="InterPro"/>
</dbReference>
<dbReference type="RefSeq" id="WP_043948207.1">
    <property type="nucleotide sequence ID" value="NZ_HG966617.1"/>
</dbReference>
<reference evidence="2 3" key="1">
    <citation type="journal article" date="2014" name="Front. Genet.">
        <title>Genome and metabolic network of "Candidatus Phaeomarinobacter ectocarpi" Ec32, a new candidate genus of Alphaproteobacteria frequently associated with brown algae.</title>
        <authorList>
            <person name="Dittami S.M."/>
            <person name="Barbeyron T."/>
            <person name="Boyen C."/>
            <person name="Cambefort J."/>
            <person name="Collet G."/>
            <person name="Delage L."/>
            <person name="Gobet A."/>
            <person name="Groisillier A."/>
            <person name="Leblanc C."/>
            <person name="Michel G."/>
            <person name="Scornet D."/>
            <person name="Siegel A."/>
            <person name="Tapia J.E."/>
            <person name="Tonon T."/>
        </authorList>
    </citation>
    <scope>NUCLEOTIDE SEQUENCE [LARGE SCALE GENOMIC DNA]</scope>
    <source>
        <strain evidence="2 3">Ec32</strain>
    </source>
</reference>
<sequence length="155" mass="16365">MTDTHHATCVARRGRAALLRGPSGSGKSDLAFRFLETYSDAWLIADDQVILSGEGTQVYASAPTVLKGLLEVRGLGLVSRAVPAGARLFPVALIVDMTPGQALPRIAEPRFERVNGVDLPVIPLAAFEVSAPHKLALALETIGQGHFPGDDGRVS</sequence>
<dbReference type="Pfam" id="PF07475">
    <property type="entry name" value="Hpr_kinase_C"/>
    <property type="match status" value="1"/>
</dbReference>
<dbReference type="InterPro" id="IPR011104">
    <property type="entry name" value="Hpr_kin/Pase_C"/>
</dbReference>
<dbReference type="SUPFAM" id="SSF53795">
    <property type="entry name" value="PEP carboxykinase-like"/>
    <property type="match status" value="1"/>
</dbReference>
<dbReference type="EMBL" id="HG966617">
    <property type="protein sequence ID" value="CDO60073.1"/>
    <property type="molecule type" value="Genomic_DNA"/>
</dbReference>
<proteinExistence type="predicted"/>
<keyword evidence="3" id="KW-1185">Reference proteome</keyword>
<protein>
    <submittedName>
        <fullName evidence="2">HPr kinase/phosphorylase</fullName>
    </submittedName>
</protein>
<dbReference type="CDD" id="cd01918">
    <property type="entry name" value="HprK_C"/>
    <property type="match status" value="1"/>
</dbReference>
<evidence type="ECO:0000313" key="3">
    <source>
        <dbReference type="Proteomes" id="UP000032160"/>
    </source>
</evidence>
<dbReference type="Proteomes" id="UP000032160">
    <property type="component" value="Chromosome I"/>
</dbReference>
<dbReference type="GO" id="GO:0006109">
    <property type="term" value="P:regulation of carbohydrate metabolic process"/>
    <property type="evidence" value="ECO:0007669"/>
    <property type="project" value="InterPro"/>
</dbReference>
<dbReference type="KEGG" id="pect:BN1012_Phect1860"/>